<dbReference type="PANTHER" id="PTHR43400:SF10">
    <property type="entry name" value="3-OXOSTEROID 1-DEHYDROGENASE"/>
    <property type="match status" value="1"/>
</dbReference>
<dbReference type="SUPFAM" id="SSF51905">
    <property type="entry name" value="FAD/NAD(P)-binding domain"/>
    <property type="match status" value="1"/>
</dbReference>
<evidence type="ECO:0000256" key="2">
    <source>
        <dbReference type="ARBA" id="ARBA00022630"/>
    </source>
</evidence>
<evidence type="ECO:0000256" key="1">
    <source>
        <dbReference type="ARBA" id="ARBA00001974"/>
    </source>
</evidence>
<evidence type="ECO:0000313" key="6">
    <source>
        <dbReference type="EMBL" id="ACV23698.1"/>
    </source>
</evidence>
<dbReference type="KEGG" id="shi:Shel_26990"/>
<evidence type="ECO:0000256" key="3">
    <source>
        <dbReference type="ARBA" id="ARBA00022827"/>
    </source>
</evidence>
<dbReference type="SUPFAM" id="SSF56425">
    <property type="entry name" value="Succinate dehydrogenase/fumarate reductase flavoprotein, catalytic domain"/>
    <property type="match status" value="1"/>
</dbReference>
<evidence type="ECO:0000256" key="4">
    <source>
        <dbReference type="ARBA" id="ARBA00023002"/>
    </source>
</evidence>
<proteinExistence type="predicted"/>
<dbReference type="HOGENOM" id="CLU_011398_4_2_11"/>
<evidence type="ECO:0000313" key="7">
    <source>
        <dbReference type="Proteomes" id="UP000002026"/>
    </source>
</evidence>
<dbReference type="InterPro" id="IPR036188">
    <property type="entry name" value="FAD/NAD-bd_sf"/>
</dbReference>
<dbReference type="AlphaFoldDB" id="C7N3H5"/>
<dbReference type="PANTHER" id="PTHR43400">
    <property type="entry name" value="FUMARATE REDUCTASE"/>
    <property type="match status" value="1"/>
</dbReference>
<dbReference type="STRING" id="471855.Shel_26990"/>
<dbReference type="Proteomes" id="UP000002026">
    <property type="component" value="Chromosome"/>
</dbReference>
<dbReference type="PROSITE" id="PS51257">
    <property type="entry name" value="PROKAR_LIPOPROTEIN"/>
    <property type="match status" value="1"/>
</dbReference>
<dbReference type="InterPro" id="IPR027477">
    <property type="entry name" value="Succ_DH/fumarate_Rdtase_cat_sf"/>
</dbReference>
<dbReference type="InterPro" id="IPR006311">
    <property type="entry name" value="TAT_signal"/>
</dbReference>
<dbReference type="EMBL" id="CP001684">
    <property type="protein sequence ID" value="ACV23698.1"/>
    <property type="molecule type" value="Genomic_DNA"/>
</dbReference>
<comment type="cofactor">
    <cofactor evidence="1">
        <name>FAD</name>
        <dbReference type="ChEBI" id="CHEBI:57692"/>
    </cofactor>
</comment>
<protein>
    <submittedName>
        <fullName evidence="6">Succinate dehydrogenase/fumarate reductase flavoprotein subunit</fullName>
    </submittedName>
</protein>
<keyword evidence="7" id="KW-1185">Reference proteome</keyword>
<feature type="domain" description="FAD-dependent oxidoreductase 2 FAD-binding" evidence="5">
    <location>
        <begin position="59"/>
        <end position="531"/>
    </location>
</feature>
<dbReference type="RefSeq" id="WP_012799795.1">
    <property type="nucleotide sequence ID" value="NC_013165.1"/>
</dbReference>
<organism evidence="6 7">
    <name type="scientific">Slackia heliotrinireducens (strain ATCC 29202 / DSM 20476 / NCTC 11029 / RHS 1)</name>
    <name type="common">Peptococcus heliotrinreducens</name>
    <dbReference type="NCBI Taxonomy" id="471855"/>
    <lineage>
        <taxon>Bacteria</taxon>
        <taxon>Bacillati</taxon>
        <taxon>Actinomycetota</taxon>
        <taxon>Coriobacteriia</taxon>
        <taxon>Eggerthellales</taxon>
        <taxon>Eggerthellaceae</taxon>
        <taxon>Slackia</taxon>
    </lineage>
</organism>
<name>C7N3H5_SLAHD</name>
<dbReference type="Gene3D" id="3.50.50.60">
    <property type="entry name" value="FAD/NAD(P)-binding domain"/>
    <property type="match status" value="1"/>
</dbReference>
<keyword evidence="3" id="KW-0274">FAD</keyword>
<dbReference type="GO" id="GO:0008202">
    <property type="term" value="P:steroid metabolic process"/>
    <property type="evidence" value="ECO:0007669"/>
    <property type="project" value="UniProtKB-ARBA"/>
</dbReference>
<keyword evidence="4" id="KW-0560">Oxidoreductase</keyword>
<reference evidence="6 7" key="1">
    <citation type="journal article" date="2009" name="Stand. Genomic Sci.">
        <title>Complete genome sequence of Slackia heliotrinireducens type strain (RHS 1).</title>
        <authorList>
            <person name="Pukall R."/>
            <person name="Lapidus A."/>
            <person name="Nolan M."/>
            <person name="Copeland A."/>
            <person name="Glavina Del Rio T."/>
            <person name="Lucas S."/>
            <person name="Chen F."/>
            <person name="Tice H."/>
            <person name="Cheng J.F."/>
            <person name="Chertkov O."/>
            <person name="Bruce D."/>
            <person name="Goodwin L."/>
            <person name="Kuske C."/>
            <person name="Brettin T."/>
            <person name="Detter J.C."/>
            <person name="Han C."/>
            <person name="Pitluck S."/>
            <person name="Pati A."/>
            <person name="Mavrommatis K."/>
            <person name="Ivanova N."/>
            <person name="Ovchinnikova G."/>
            <person name="Chen A."/>
            <person name="Palaniappan K."/>
            <person name="Schneider S."/>
            <person name="Rohde M."/>
            <person name="Chain P."/>
            <person name="D'haeseleer P."/>
            <person name="Goker M."/>
            <person name="Bristow J."/>
            <person name="Eisen J.A."/>
            <person name="Markowitz V."/>
            <person name="Kyrpides N.C."/>
            <person name="Klenk H.P."/>
            <person name="Hugenholtz P."/>
        </authorList>
    </citation>
    <scope>NUCLEOTIDE SEQUENCE [LARGE SCALE GENOMIC DNA]</scope>
    <source>
        <strain evidence="7">ATCC 29202 / DSM 20476 / NCTC 11029 / RHS 1</strain>
    </source>
</reference>
<dbReference type="Gene3D" id="3.90.700.10">
    <property type="entry name" value="Succinate dehydrogenase/fumarate reductase flavoprotein, catalytic domain"/>
    <property type="match status" value="1"/>
</dbReference>
<dbReference type="Pfam" id="PF00890">
    <property type="entry name" value="FAD_binding_2"/>
    <property type="match status" value="1"/>
</dbReference>
<accession>C7N3H5</accession>
<dbReference type="InterPro" id="IPR003953">
    <property type="entry name" value="FAD-dep_OxRdtase_2_FAD-bd"/>
</dbReference>
<dbReference type="eggNOG" id="COG1053">
    <property type="taxonomic scope" value="Bacteria"/>
</dbReference>
<keyword evidence="2" id="KW-0285">Flavoprotein</keyword>
<dbReference type="InterPro" id="IPR050315">
    <property type="entry name" value="FAD-oxidoreductase_2"/>
</dbReference>
<gene>
    <name evidence="6" type="ordered locus">Shel_26990</name>
</gene>
<dbReference type="PROSITE" id="PS51318">
    <property type="entry name" value="TAT"/>
    <property type="match status" value="1"/>
</dbReference>
<dbReference type="GO" id="GO:0033765">
    <property type="term" value="F:steroid dehydrogenase activity, acting on the CH-CH group of donors"/>
    <property type="evidence" value="ECO:0007669"/>
    <property type="project" value="UniProtKB-ARBA"/>
</dbReference>
<evidence type="ECO:0000259" key="5">
    <source>
        <dbReference type="Pfam" id="PF00890"/>
    </source>
</evidence>
<sequence>MTTTYKGMDRRSFLKGAALFGGAAAAMGMASCAPSAAGEGGSSSSDGAGDNVTWDEEYDFVVVGGGNGAYAAILAAQAGYKTVLVEKGASYGGTTAFSHNGMWVPNNWFMADEVANWPQIVPDTDADIPEIVDYALSCDTSGAADRELVTDYVTNFAPALKKFGEMLNIEFAMGLIDDYYGLPGAKFGRQVNFAKDGEATGPGTFSSIIEPLVKEHNVEVRTNTPATRLYRDSEGRVVGVQVEGASGTVNIKANKGVLLNTGGFDHNEKMVHDYLRGPIMASNAVETNTGDGHRMAVDVGADLGNMSSVWGVPFYITADDAPLTGNIVDWMVWRYGDHSIIVNKHGKRFGDETASYTAANLAYYQYSTQYFGLENVPAFHIGDQSFVNMYGYPTVTDAAAELPEYIKQYDSLEELAADQGIDADALVAQVERWNEMCDKGADEDFGRPSSQWPKGPFFVHEDETCMGKIEQAPFFCVKIGPGTCGTNGGMRVNADAQVLDRDGEVIEGLYAAGNCSCAFFGNAYPGPGSTVGSAVYRNIRAANHALDLGII</sequence>